<dbReference type="InParanoid" id="A0A401GND6"/>
<dbReference type="AlphaFoldDB" id="A0A401GND6"/>
<dbReference type="RefSeq" id="XP_027614639.1">
    <property type="nucleotide sequence ID" value="XM_027758838.1"/>
</dbReference>
<gene>
    <name evidence="1" type="ORF">SCP_0507820</name>
</gene>
<proteinExistence type="predicted"/>
<accession>A0A401GND6</accession>
<evidence type="ECO:0000313" key="2">
    <source>
        <dbReference type="Proteomes" id="UP000287166"/>
    </source>
</evidence>
<dbReference type="EMBL" id="BFAD01000005">
    <property type="protein sequence ID" value="GBE83726.1"/>
    <property type="molecule type" value="Genomic_DNA"/>
</dbReference>
<reference evidence="1 2" key="1">
    <citation type="journal article" date="2018" name="Sci. Rep.">
        <title>Genome sequence of the cauliflower mushroom Sparassis crispa (Hanabiratake) and its association with beneficial usage.</title>
        <authorList>
            <person name="Kiyama R."/>
            <person name="Furutani Y."/>
            <person name="Kawaguchi K."/>
            <person name="Nakanishi T."/>
        </authorList>
    </citation>
    <scope>NUCLEOTIDE SEQUENCE [LARGE SCALE GENOMIC DNA]</scope>
</reference>
<sequence length="91" mass="10435">MAAHRSGQVNSDDKPTLPVAHAVLNQKVFGDERSALVHRQPPNKYYVMQTHQSDNRRKEKPVLNVVNDEELCEEKKPSDRRFKLVHGSETT</sequence>
<protein>
    <submittedName>
        <fullName evidence="1">Uncharacterized protein</fullName>
    </submittedName>
</protein>
<name>A0A401GND6_9APHY</name>
<evidence type="ECO:0000313" key="1">
    <source>
        <dbReference type="EMBL" id="GBE83726.1"/>
    </source>
</evidence>
<dbReference type="GeneID" id="38780643"/>
<keyword evidence="2" id="KW-1185">Reference proteome</keyword>
<comment type="caution">
    <text evidence="1">The sequence shown here is derived from an EMBL/GenBank/DDBJ whole genome shotgun (WGS) entry which is preliminary data.</text>
</comment>
<dbReference type="Proteomes" id="UP000287166">
    <property type="component" value="Unassembled WGS sequence"/>
</dbReference>
<organism evidence="1 2">
    <name type="scientific">Sparassis crispa</name>
    <dbReference type="NCBI Taxonomy" id="139825"/>
    <lineage>
        <taxon>Eukaryota</taxon>
        <taxon>Fungi</taxon>
        <taxon>Dikarya</taxon>
        <taxon>Basidiomycota</taxon>
        <taxon>Agaricomycotina</taxon>
        <taxon>Agaricomycetes</taxon>
        <taxon>Polyporales</taxon>
        <taxon>Sparassidaceae</taxon>
        <taxon>Sparassis</taxon>
    </lineage>
</organism>